<evidence type="ECO:0000256" key="1">
    <source>
        <dbReference type="SAM" id="MobiDB-lite"/>
    </source>
</evidence>
<dbReference type="EMBL" id="SMOL01000160">
    <property type="protein sequence ID" value="KAB2624997.1"/>
    <property type="molecule type" value="Genomic_DNA"/>
</dbReference>
<organism evidence="2 3">
    <name type="scientific">Pyrus ussuriensis x Pyrus communis</name>
    <dbReference type="NCBI Taxonomy" id="2448454"/>
    <lineage>
        <taxon>Eukaryota</taxon>
        <taxon>Viridiplantae</taxon>
        <taxon>Streptophyta</taxon>
        <taxon>Embryophyta</taxon>
        <taxon>Tracheophyta</taxon>
        <taxon>Spermatophyta</taxon>
        <taxon>Magnoliopsida</taxon>
        <taxon>eudicotyledons</taxon>
        <taxon>Gunneridae</taxon>
        <taxon>Pentapetalae</taxon>
        <taxon>rosids</taxon>
        <taxon>fabids</taxon>
        <taxon>Rosales</taxon>
        <taxon>Rosaceae</taxon>
        <taxon>Amygdaloideae</taxon>
        <taxon>Maleae</taxon>
        <taxon>Pyrus</taxon>
    </lineage>
</organism>
<evidence type="ECO:0000313" key="2">
    <source>
        <dbReference type="EMBL" id="KAB2624997.1"/>
    </source>
</evidence>
<reference evidence="3" key="2">
    <citation type="submission" date="2019-10" db="EMBL/GenBank/DDBJ databases">
        <title>A de novo genome assembly of a pear dwarfing rootstock.</title>
        <authorList>
            <person name="Wang F."/>
            <person name="Wang J."/>
            <person name="Li S."/>
            <person name="Zhang Y."/>
            <person name="Fang M."/>
            <person name="Ma L."/>
            <person name="Zhao Y."/>
            <person name="Jiang S."/>
        </authorList>
    </citation>
    <scope>NUCLEOTIDE SEQUENCE [LARGE SCALE GENOMIC DNA]</scope>
</reference>
<dbReference type="Proteomes" id="UP000327157">
    <property type="component" value="Chromosome 16"/>
</dbReference>
<sequence length="73" mass="8217">MEMEVLQMRLGCLWMQLRAAGWIGGGSRRSQPGHGGYGGKTKEVGWIRRRKGEGRKRRKYGGLAAGKREVEDE</sequence>
<evidence type="ECO:0000313" key="3">
    <source>
        <dbReference type="Proteomes" id="UP000327157"/>
    </source>
</evidence>
<proteinExistence type="predicted"/>
<feature type="region of interest" description="Disordered" evidence="1">
    <location>
        <begin position="50"/>
        <end position="73"/>
    </location>
</feature>
<dbReference type="AlphaFoldDB" id="A0A5N5HDL3"/>
<name>A0A5N5HDL3_9ROSA</name>
<comment type="caution">
    <text evidence="2">The sequence shown here is derived from an EMBL/GenBank/DDBJ whole genome shotgun (WGS) entry which is preliminary data.</text>
</comment>
<reference evidence="2 3" key="3">
    <citation type="submission" date="2019-11" db="EMBL/GenBank/DDBJ databases">
        <title>A de novo genome assembly of a pear dwarfing rootstock.</title>
        <authorList>
            <person name="Wang F."/>
            <person name="Wang J."/>
            <person name="Li S."/>
            <person name="Zhang Y."/>
            <person name="Fang M."/>
            <person name="Ma L."/>
            <person name="Zhao Y."/>
            <person name="Jiang S."/>
        </authorList>
    </citation>
    <scope>NUCLEOTIDE SEQUENCE [LARGE SCALE GENOMIC DNA]</scope>
    <source>
        <strain evidence="2">S2</strain>
        <tissue evidence="2">Leaf</tissue>
    </source>
</reference>
<reference evidence="2 3" key="1">
    <citation type="submission" date="2019-09" db="EMBL/GenBank/DDBJ databases">
        <authorList>
            <person name="Ou C."/>
        </authorList>
    </citation>
    <scope>NUCLEOTIDE SEQUENCE [LARGE SCALE GENOMIC DNA]</scope>
    <source>
        <strain evidence="2">S2</strain>
        <tissue evidence="2">Leaf</tissue>
    </source>
</reference>
<gene>
    <name evidence="2" type="ORF">D8674_016657</name>
</gene>
<protein>
    <submittedName>
        <fullName evidence="2">Uncharacterized protein</fullName>
    </submittedName>
</protein>
<accession>A0A5N5HDL3</accession>
<keyword evidence="3" id="KW-1185">Reference proteome</keyword>
<feature type="compositionally biased region" description="Basic residues" evidence="1">
    <location>
        <begin position="50"/>
        <end position="60"/>
    </location>
</feature>